<evidence type="ECO:0000256" key="1">
    <source>
        <dbReference type="SAM" id="SignalP"/>
    </source>
</evidence>
<evidence type="ECO:0008006" key="4">
    <source>
        <dbReference type="Google" id="ProtNLM"/>
    </source>
</evidence>
<keyword evidence="3" id="KW-1185">Reference proteome</keyword>
<organism evidence="2 3">
    <name type="scientific">Acanthoscelides obtectus</name>
    <name type="common">Bean weevil</name>
    <name type="synonym">Bruchus obtectus</name>
    <dbReference type="NCBI Taxonomy" id="200917"/>
    <lineage>
        <taxon>Eukaryota</taxon>
        <taxon>Metazoa</taxon>
        <taxon>Ecdysozoa</taxon>
        <taxon>Arthropoda</taxon>
        <taxon>Hexapoda</taxon>
        <taxon>Insecta</taxon>
        <taxon>Pterygota</taxon>
        <taxon>Neoptera</taxon>
        <taxon>Endopterygota</taxon>
        <taxon>Coleoptera</taxon>
        <taxon>Polyphaga</taxon>
        <taxon>Cucujiformia</taxon>
        <taxon>Chrysomeloidea</taxon>
        <taxon>Chrysomelidae</taxon>
        <taxon>Bruchinae</taxon>
        <taxon>Bruchini</taxon>
        <taxon>Acanthoscelides</taxon>
    </lineage>
</organism>
<sequence>MLDGIINSWLYFSFHVLFIFRCSVPTSLTSCQFSAWKALRITKISSFELFDDSIQTNKYRCQRMQLSEFYNTKSKNIRYKSTTGSSETGKHKT</sequence>
<accession>A0A9P0PF51</accession>
<name>A0A9P0PF51_ACAOB</name>
<keyword evidence="1" id="KW-0732">Signal</keyword>
<protein>
    <recommendedName>
        <fullName evidence="4">Secreted protein</fullName>
    </recommendedName>
</protein>
<feature type="signal peptide" evidence="1">
    <location>
        <begin position="1"/>
        <end position="25"/>
    </location>
</feature>
<comment type="caution">
    <text evidence="2">The sequence shown here is derived from an EMBL/GenBank/DDBJ whole genome shotgun (WGS) entry which is preliminary data.</text>
</comment>
<feature type="chain" id="PRO_5040242955" description="Secreted protein" evidence="1">
    <location>
        <begin position="26"/>
        <end position="93"/>
    </location>
</feature>
<proteinExistence type="predicted"/>
<dbReference type="EMBL" id="CAKOFQ010006910">
    <property type="protein sequence ID" value="CAH1981551.1"/>
    <property type="molecule type" value="Genomic_DNA"/>
</dbReference>
<gene>
    <name evidence="2" type="ORF">ACAOBT_LOCUS14548</name>
</gene>
<dbReference type="Proteomes" id="UP001152888">
    <property type="component" value="Unassembled WGS sequence"/>
</dbReference>
<evidence type="ECO:0000313" key="2">
    <source>
        <dbReference type="EMBL" id="CAH1981551.1"/>
    </source>
</evidence>
<dbReference type="AlphaFoldDB" id="A0A9P0PF51"/>
<evidence type="ECO:0000313" key="3">
    <source>
        <dbReference type="Proteomes" id="UP001152888"/>
    </source>
</evidence>
<reference evidence="2" key="1">
    <citation type="submission" date="2022-03" db="EMBL/GenBank/DDBJ databases">
        <authorList>
            <person name="Sayadi A."/>
        </authorList>
    </citation>
    <scope>NUCLEOTIDE SEQUENCE</scope>
</reference>